<protein>
    <submittedName>
        <fullName evidence="1">Uncharacterized protein</fullName>
    </submittedName>
</protein>
<evidence type="ECO:0000313" key="2">
    <source>
        <dbReference type="Proteomes" id="UP000061512"/>
    </source>
</evidence>
<reference evidence="1 2" key="1">
    <citation type="submission" date="2015-11" db="EMBL/GenBank/DDBJ databases">
        <title>Expanding the genomic diversity of Burkholderia species for the development of highly accurate diagnostics.</title>
        <authorList>
            <person name="Sahl J."/>
            <person name="Keim P."/>
            <person name="Wagner D."/>
        </authorList>
    </citation>
    <scope>NUCLEOTIDE SEQUENCE [LARGE SCALE GENOMIC DNA]</scope>
    <source>
        <strain evidence="1 2">MSMB574WGS</strain>
    </source>
</reference>
<accession>A0A132F6Z0</accession>
<dbReference type="AlphaFoldDB" id="A0A132F6Z0"/>
<name>A0A132F6Z0_9BURK</name>
<organism evidence="1 2">
    <name type="scientific">Burkholderia pseudomultivorans</name>
    <dbReference type="NCBI Taxonomy" id="1207504"/>
    <lineage>
        <taxon>Bacteria</taxon>
        <taxon>Pseudomonadati</taxon>
        <taxon>Pseudomonadota</taxon>
        <taxon>Betaproteobacteria</taxon>
        <taxon>Burkholderiales</taxon>
        <taxon>Burkholderiaceae</taxon>
        <taxon>Burkholderia</taxon>
        <taxon>Burkholderia cepacia complex</taxon>
    </lineage>
</organism>
<dbReference type="Proteomes" id="UP000061512">
    <property type="component" value="Unassembled WGS sequence"/>
</dbReference>
<sequence>MPLHLLGFEPIHVRWIEALTGPIVLGITVPRKLQLVLTHGGQAVEREPVATFRHHLVATHRIRTLLKWQNALSLGYMRATSEFICRVFVWRRRHRLGGIDQRLNVAVPFWQRCRGKWKYLVQVRELETSLVMLKCIPDFLVSSSTNLIDITDQILTTGQSKSTELQREFIRAFRTPQLHTVMKRPQSLSFRLIRITALLIEP</sequence>
<gene>
    <name evidence="1" type="ORF">WT57_09655</name>
</gene>
<comment type="caution">
    <text evidence="1">The sequence shown here is derived from an EMBL/GenBank/DDBJ whole genome shotgun (WGS) entry which is preliminary data.</text>
</comment>
<dbReference type="EMBL" id="LPJX01000009">
    <property type="protein sequence ID" value="KWF71388.1"/>
    <property type="molecule type" value="Genomic_DNA"/>
</dbReference>
<proteinExistence type="predicted"/>
<evidence type="ECO:0000313" key="1">
    <source>
        <dbReference type="EMBL" id="KWF71388.1"/>
    </source>
</evidence>